<dbReference type="PROSITE" id="PS00154">
    <property type="entry name" value="ATPASE_E1_E2"/>
    <property type="match status" value="1"/>
</dbReference>
<evidence type="ECO:0000256" key="7">
    <source>
        <dbReference type="ARBA" id="ARBA00022842"/>
    </source>
</evidence>
<comment type="caution">
    <text evidence="13">The sequence shown here is derived from an EMBL/GenBank/DDBJ whole genome shotgun (WGS) entry which is preliminary data.</text>
</comment>
<keyword evidence="5" id="KW-0547">Nucleotide-binding</keyword>
<dbReference type="Gene3D" id="3.40.1110.10">
    <property type="entry name" value="Calcium-transporting ATPase, cytoplasmic domain N"/>
    <property type="match status" value="1"/>
</dbReference>
<evidence type="ECO:0000256" key="8">
    <source>
        <dbReference type="ARBA" id="ARBA00022967"/>
    </source>
</evidence>
<evidence type="ECO:0000256" key="2">
    <source>
        <dbReference type="ARBA" id="ARBA00005675"/>
    </source>
</evidence>
<feature type="transmembrane region" description="Helical" evidence="11">
    <location>
        <begin position="655"/>
        <end position="674"/>
    </location>
</feature>
<evidence type="ECO:0000256" key="1">
    <source>
        <dbReference type="ARBA" id="ARBA00004127"/>
    </source>
</evidence>
<keyword evidence="7" id="KW-0460">Magnesium</keyword>
<dbReference type="GO" id="GO:0016887">
    <property type="term" value="F:ATP hydrolysis activity"/>
    <property type="evidence" value="ECO:0007669"/>
    <property type="project" value="InterPro"/>
</dbReference>
<dbReference type="GO" id="GO:1990573">
    <property type="term" value="P:potassium ion import across plasma membrane"/>
    <property type="evidence" value="ECO:0007669"/>
    <property type="project" value="TreeGrafter"/>
</dbReference>
<dbReference type="NCBIfam" id="TIGR01494">
    <property type="entry name" value="ATPase_P-type"/>
    <property type="match status" value="3"/>
</dbReference>
<dbReference type="PANTHER" id="PTHR43294:SF20">
    <property type="entry name" value="P-TYPE ATPASE"/>
    <property type="match status" value="1"/>
</dbReference>
<dbReference type="PANTHER" id="PTHR43294">
    <property type="entry name" value="SODIUM/POTASSIUM-TRANSPORTING ATPASE SUBUNIT ALPHA"/>
    <property type="match status" value="1"/>
</dbReference>
<keyword evidence="8" id="KW-1278">Translocase</keyword>
<feature type="domain" description="Cation-transporting P-type ATPase N-terminal" evidence="12">
    <location>
        <begin position="2"/>
        <end position="75"/>
    </location>
</feature>
<gene>
    <name evidence="13" type="ORF">CBF27_03440</name>
</gene>
<dbReference type="Pfam" id="PF00689">
    <property type="entry name" value="Cation_ATPase_C"/>
    <property type="match status" value="1"/>
</dbReference>
<reference evidence="13 14" key="1">
    <citation type="submission" date="2017-05" db="EMBL/GenBank/DDBJ databases">
        <title>Vagococcus spp. assemblies.</title>
        <authorList>
            <person name="Gulvik C.A."/>
        </authorList>
    </citation>
    <scope>NUCLEOTIDE SEQUENCE [LARGE SCALE GENOMIC DNA]</scope>
    <source>
        <strain evidence="13 14">LMG 24798</strain>
    </source>
</reference>
<keyword evidence="9 11" id="KW-1133">Transmembrane helix</keyword>
<dbReference type="GO" id="GO:0005886">
    <property type="term" value="C:plasma membrane"/>
    <property type="evidence" value="ECO:0007669"/>
    <property type="project" value="TreeGrafter"/>
</dbReference>
<dbReference type="SFLD" id="SFLDF00027">
    <property type="entry name" value="p-type_atpase"/>
    <property type="match status" value="1"/>
</dbReference>
<dbReference type="InterPro" id="IPR023214">
    <property type="entry name" value="HAD_sf"/>
</dbReference>
<feature type="transmembrane region" description="Helical" evidence="11">
    <location>
        <begin position="242"/>
        <end position="262"/>
    </location>
</feature>
<evidence type="ECO:0000256" key="4">
    <source>
        <dbReference type="ARBA" id="ARBA00022692"/>
    </source>
</evidence>
<keyword evidence="14" id="KW-1185">Reference proteome</keyword>
<keyword evidence="4 11" id="KW-0812">Transmembrane</keyword>
<proteinExistence type="inferred from homology"/>
<feature type="transmembrane region" description="Helical" evidence="11">
    <location>
        <begin position="827"/>
        <end position="846"/>
    </location>
</feature>
<comment type="similarity">
    <text evidence="2">Belongs to the cation transport ATPase (P-type) (TC 3.A.3) family. Type IIA subfamily.</text>
</comment>
<evidence type="ECO:0000256" key="3">
    <source>
        <dbReference type="ARBA" id="ARBA00022553"/>
    </source>
</evidence>
<dbReference type="Pfam" id="PF00690">
    <property type="entry name" value="Cation_ATPase_N"/>
    <property type="match status" value="1"/>
</dbReference>
<dbReference type="Gene3D" id="1.20.1110.10">
    <property type="entry name" value="Calcium-transporting ATPase, transmembrane domain"/>
    <property type="match status" value="1"/>
</dbReference>
<dbReference type="GO" id="GO:0005391">
    <property type="term" value="F:P-type sodium:potassium-exchanging transporter activity"/>
    <property type="evidence" value="ECO:0007669"/>
    <property type="project" value="TreeGrafter"/>
</dbReference>
<feature type="transmembrane region" description="Helical" evidence="11">
    <location>
        <begin position="268"/>
        <end position="293"/>
    </location>
</feature>
<dbReference type="InterPro" id="IPR036412">
    <property type="entry name" value="HAD-like_sf"/>
</dbReference>
<dbReference type="GO" id="GO:0012505">
    <property type="term" value="C:endomembrane system"/>
    <property type="evidence" value="ECO:0007669"/>
    <property type="project" value="UniProtKB-SubCell"/>
</dbReference>
<evidence type="ECO:0000256" key="9">
    <source>
        <dbReference type="ARBA" id="ARBA00022989"/>
    </source>
</evidence>
<protein>
    <submittedName>
        <fullName evidence="13">ATPase</fullName>
    </submittedName>
</protein>
<dbReference type="SFLD" id="SFLDG00002">
    <property type="entry name" value="C1.7:_P-type_atpase_like"/>
    <property type="match status" value="1"/>
</dbReference>
<dbReference type="SUPFAM" id="SSF81653">
    <property type="entry name" value="Calcium ATPase, transduction domain A"/>
    <property type="match status" value="1"/>
</dbReference>
<feature type="transmembrane region" description="Helical" evidence="11">
    <location>
        <begin position="790"/>
        <end position="807"/>
    </location>
</feature>
<dbReference type="GO" id="GO:1902600">
    <property type="term" value="P:proton transmembrane transport"/>
    <property type="evidence" value="ECO:0007669"/>
    <property type="project" value="TreeGrafter"/>
</dbReference>
<dbReference type="InterPro" id="IPR044492">
    <property type="entry name" value="P_typ_ATPase_HD_dom"/>
</dbReference>
<evidence type="ECO:0000256" key="10">
    <source>
        <dbReference type="ARBA" id="ARBA00023136"/>
    </source>
</evidence>
<dbReference type="InterPro" id="IPR050510">
    <property type="entry name" value="Cation_transp_ATPase_P-type"/>
</dbReference>
<dbReference type="InterPro" id="IPR006068">
    <property type="entry name" value="ATPase_P-typ_cation-transptr_C"/>
</dbReference>
<dbReference type="GO" id="GO:0005524">
    <property type="term" value="F:ATP binding"/>
    <property type="evidence" value="ECO:0007669"/>
    <property type="project" value="UniProtKB-KW"/>
</dbReference>
<dbReference type="Pfam" id="PF00122">
    <property type="entry name" value="E1-E2_ATPase"/>
    <property type="match status" value="1"/>
</dbReference>
<dbReference type="RefSeq" id="WP_126812451.1">
    <property type="nucleotide sequence ID" value="NZ_NGKC01000002.1"/>
</dbReference>
<comment type="subcellular location">
    <subcellularLocation>
        <location evidence="1">Endomembrane system</location>
        <topology evidence="1">Multi-pass membrane protein</topology>
    </subcellularLocation>
</comment>
<evidence type="ECO:0000256" key="5">
    <source>
        <dbReference type="ARBA" id="ARBA00022741"/>
    </source>
</evidence>
<sequence>MTWHQKETDTVLNEFGTSLKGLSADERKERLEAAGSNQLSEKEPLKAWQKIGKHFVDVLIIVLIAAGILKGLTGDYIEMAIIFAVVLINGCISYFQERKAEESLDGLKQMMGMETIILSENKQVTVDTAALVPGDIVLLRSGDVVPADLRLISTSELVIEESVLTGESVPIEKKEMMFDADVALGDRINMAFSGTLVQSGTASGVVVATGDKTELGKINAALLSVAQQTTPLIKKMTHLNKLIVKGLLVLIAFVVVFAVFRYGMEFNLLLSALIALIVAVVPEGLPAVLTMILSMGVNTMAKENAIIKHLPAVETLGAMTVICSDKTGTLTKNDMTVADVITKNGQLDTSAAVTKAEQLLLSVMSSCQDIRTDSCQKLSELSGNPTERALLMYSEPLSGDFLPAIDKLPFHSEHKFMATLHDLPDKSRCLYVKGAPEKLLAQSRLTKQERHYWQTQTDRLTKKGRRVLGFAVKPDFSGQTVEHEDVSDLQMIGLAGIIDPPKEEAIVAVEQCLQAGIAVKMITGDHKDTARAIGETLGMKHTCRVLEGSDIESMSDASLQSLVQEVDIFARTTPEQKLRIVNALQANGEIVGMTGDGVNDAPALKKADIGIAMGIKGSDVSKQAADMILADDHFATIARAVKEGRRLYDNLTKTIHFFLPSSLAQGLVVLVALLTNMPLPLSPTQVLWVNMVTTVALSYAIGFEKAARDTMTRAPRPVNEPILSGYSLFRIFYVSLLVTVPCFIVASQFEDTAVRQTVLLQGIVLSQACYMLSCRELLHPAINRNMFRNKALFISFGALFILQFFSVNTPYGNALLGTVPLSAEQQIQLILVGAILFVIVETEKMITKYLAGRKSRTKLA</sequence>
<dbReference type="InterPro" id="IPR008250">
    <property type="entry name" value="ATPase_P-typ_transduc_dom_A_sf"/>
</dbReference>
<dbReference type="GO" id="GO:0030007">
    <property type="term" value="P:intracellular potassium ion homeostasis"/>
    <property type="evidence" value="ECO:0007669"/>
    <property type="project" value="TreeGrafter"/>
</dbReference>
<dbReference type="InterPro" id="IPR023298">
    <property type="entry name" value="ATPase_P-typ_TM_dom_sf"/>
</dbReference>
<evidence type="ECO:0000256" key="6">
    <source>
        <dbReference type="ARBA" id="ARBA00022840"/>
    </source>
</evidence>
<dbReference type="SUPFAM" id="SSF81660">
    <property type="entry name" value="Metal cation-transporting ATPase, ATP-binding domain N"/>
    <property type="match status" value="1"/>
</dbReference>
<dbReference type="GO" id="GO:0006883">
    <property type="term" value="P:intracellular sodium ion homeostasis"/>
    <property type="evidence" value="ECO:0007669"/>
    <property type="project" value="TreeGrafter"/>
</dbReference>
<dbReference type="Pfam" id="PF13246">
    <property type="entry name" value="Cation_ATPase"/>
    <property type="match status" value="1"/>
</dbReference>
<dbReference type="OrthoDB" id="9760364at2"/>
<dbReference type="AlphaFoldDB" id="A0A430B0Z0"/>
<dbReference type="FunFam" id="3.40.50.1000:FF:000083">
    <property type="entry name" value="Sodium/potassium-transporting ATPase subunit alpha"/>
    <property type="match status" value="1"/>
</dbReference>
<dbReference type="SUPFAM" id="SSF56784">
    <property type="entry name" value="HAD-like"/>
    <property type="match status" value="1"/>
</dbReference>
<dbReference type="PRINTS" id="PR00120">
    <property type="entry name" value="HATPASE"/>
</dbReference>
<dbReference type="Proteomes" id="UP000286773">
    <property type="component" value="Unassembled WGS sequence"/>
</dbReference>
<dbReference type="InterPro" id="IPR059000">
    <property type="entry name" value="ATPase_P-type_domA"/>
</dbReference>
<dbReference type="InterPro" id="IPR004014">
    <property type="entry name" value="ATPase_P-typ_cation-transptr_N"/>
</dbReference>
<dbReference type="EMBL" id="NGKC01000002">
    <property type="protein sequence ID" value="RSU13984.1"/>
    <property type="molecule type" value="Genomic_DNA"/>
</dbReference>
<keyword evidence="3" id="KW-0597">Phosphoprotein</keyword>
<evidence type="ECO:0000313" key="13">
    <source>
        <dbReference type="EMBL" id="RSU13984.1"/>
    </source>
</evidence>
<feature type="transmembrane region" description="Helical" evidence="11">
    <location>
        <begin position="79"/>
        <end position="95"/>
    </location>
</feature>
<keyword evidence="6" id="KW-0067">ATP-binding</keyword>
<dbReference type="InterPro" id="IPR023299">
    <property type="entry name" value="ATPase_P-typ_cyto_dom_N"/>
</dbReference>
<organism evidence="13 14">
    <name type="scientific">Vagococcus acidifermentans</name>
    <dbReference type="NCBI Taxonomy" id="564710"/>
    <lineage>
        <taxon>Bacteria</taxon>
        <taxon>Bacillati</taxon>
        <taxon>Bacillota</taxon>
        <taxon>Bacilli</taxon>
        <taxon>Lactobacillales</taxon>
        <taxon>Enterococcaceae</taxon>
        <taxon>Vagococcus</taxon>
    </lineage>
</organism>
<dbReference type="SFLD" id="SFLDS00003">
    <property type="entry name" value="Haloacid_Dehalogenase"/>
    <property type="match status" value="1"/>
</dbReference>
<evidence type="ECO:0000256" key="11">
    <source>
        <dbReference type="SAM" id="Phobius"/>
    </source>
</evidence>
<evidence type="ECO:0000259" key="12">
    <source>
        <dbReference type="SMART" id="SM00831"/>
    </source>
</evidence>
<dbReference type="SMART" id="SM00831">
    <property type="entry name" value="Cation_ATPase_N"/>
    <property type="match status" value="1"/>
</dbReference>
<feature type="transmembrane region" description="Helical" evidence="11">
    <location>
        <begin position="686"/>
        <end position="707"/>
    </location>
</feature>
<name>A0A430B0Z0_9ENTE</name>
<feature type="transmembrane region" description="Helical" evidence="11">
    <location>
        <begin position="55"/>
        <end position="73"/>
    </location>
</feature>
<dbReference type="PRINTS" id="PR00119">
    <property type="entry name" value="CATATPASE"/>
</dbReference>
<dbReference type="InterPro" id="IPR001757">
    <property type="entry name" value="P_typ_ATPase"/>
</dbReference>
<evidence type="ECO:0000313" key="14">
    <source>
        <dbReference type="Proteomes" id="UP000286773"/>
    </source>
</evidence>
<dbReference type="SUPFAM" id="SSF81665">
    <property type="entry name" value="Calcium ATPase, transmembrane domain M"/>
    <property type="match status" value="1"/>
</dbReference>
<dbReference type="Gene3D" id="3.40.50.1000">
    <property type="entry name" value="HAD superfamily/HAD-like"/>
    <property type="match status" value="1"/>
</dbReference>
<keyword evidence="10 11" id="KW-0472">Membrane</keyword>
<accession>A0A430B0Z0</accession>
<dbReference type="InterPro" id="IPR018303">
    <property type="entry name" value="ATPase_P-typ_P_site"/>
</dbReference>
<dbReference type="GO" id="GO:0036376">
    <property type="term" value="P:sodium ion export across plasma membrane"/>
    <property type="evidence" value="ECO:0007669"/>
    <property type="project" value="TreeGrafter"/>
</dbReference>
<dbReference type="FunFam" id="2.70.150.10:FF:000160">
    <property type="entry name" value="Sarcoplasmic/endoplasmic reticulum calcium ATPase 1"/>
    <property type="match status" value="1"/>
</dbReference>
<dbReference type="Gene3D" id="2.70.150.10">
    <property type="entry name" value="Calcium-transporting ATPase, cytoplasmic transduction domain A"/>
    <property type="match status" value="1"/>
</dbReference>